<feature type="compositionally biased region" description="Low complexity" evidence="2">
    <location>
        <begin position="164"/>
        <end position="186"/>
    </location>
</feature>
<evidence type="ECO:0000313" key="5">
    <source>
        <dbReference type="EMBL" id="KAB8073889.1"/>
    </source>
</evidence>
<feature type="signal peptide" evidence="3">
    <location>
        <begin position="1"/>
        <end position="18"/>
    </location>
</feature>
<dbReference type="InterPro" id="IPR018466">
    <property type="entry name" value="Kre9/Knh1-like_N"/>
</dbReference>
<feature type="region of interest" description="Disordered" evidence="2">
    <location>
        <begin position="126"/>
        <end position="148"/>
    </location>
</feature>
<reference evidence="5 6" key="1">
    <citation type="submission" date="2019-04" db="EMBL/GenBank/DDBJ databases">
        <title>Friends and foes A comparative genomics study of 23 Aspergillus species from section Flavi.</title>
        <authorList>
            <consortium name="DOE Joint Genome Institute"/>
            <person name="Kjaerbolling I."/>
            <person name="Vesth T."/>
            <person name="Frisvad J.C."/>
            <person name="Nybo J.L."/>
            <person name="Theobald S."/>
            <person name="Kildgaard S."/>
            <person name="Isbrandt T."/>
            <person name="Kuo A."/>
            <person name="Sato A."/>
            <person name="Lyhne E.K."/>
            <person name="Kogle M.E."/>
            <person name="Wiebenga A."/>
            <person name="Kun R.S."/>
            <person name="Lubbers R.J."/>
            <person name="Makela M.R."/>
            <person name="Barry K."/>
            <person name="Chovatia M."/>
            <person name="Clum A."/>
            <person name="Daum C."/>
            <person name="Haridas S."/>
            <person name="He G."/>
            <person name="LaButti K."/>
            <person name="Lipzen A."/>
            <person name="Mondo S."/>
            <person name="Riley R."/>
            <person name="Salamov A."/>
            <person name="Simmons B.A."/>
            <person name="Magnuson J.K."/>
            <person name="Henrissat B."/>
            <person name="Mortensen U.H."/>
            <person name="Larsen T.O."/>
            <person name="Devries R.P."/>
            <person name="Grigoriev I.V."/>
            <person name="Machida M."/>
            <person name="Baker S.E."/>
            <person name="Andersen M.R."/>
        </authorList>
    </citation>
    <scope>NUCLEOTIDE SEQUENCE [LARGE SCALE GENOMIC DNA]</scope>
    <source>
        <strain evidence="5 6">CBS 151.66</strain>
    </source>
</reference>
<feature type="compositionally biased region" description="Low complexity" evidence="2">
    <location>
        <begin position="129"/>
        <end position="148"/>
    </location>
</feature>
<evidence type="ECO:0000256" key="1">
    <source>
        <dbReference type="ARBA" id="ARBA00022729"/>
    </source>
</evidence>
<evidence type="ECO:0000313" key="6">
    <source>
        <dbReference type="Proteomes" id="UP000326565"/>
    </source>
</evidence>
<dbReference type="AlphaFoldDB" id="A0A5N5WZV6"/>
<dbReference type="PANTHER" id="PTHR35185:SF1">
    <property type="entry name" value="UPF0619 GPI-ANCHORED MEMBRANE PROTEIN C1322.10"/>
    <property type="match status" value="1"/>
</dbReference>
<dbReference type="Pfam" id="PF10342">
    <property type="entry name" value="Kre9_KNH"/>
    <property type="match status" value="1"/>
</dbReference>
<protein>
    <submittedName>
        <fullName evidence="5">Ser-Thr-rich glycosyl-phosphatidyl-inositol-anchored membrane family-domain-containing protein</fullName>
    </submittedName>
</protein>
<evidence type="ECO:0000259" key="4">
    <source>
        <dbReference type="Pfam" id="PF10342"/>
    </source>
</evidence>
<evidence type="ECO:0000256" key="2">
    <source>
        <dbReference type="SAM" id="MobiDB-lite"/>
    </source>
</evidence>
<accession>A0A5N5WZV6</accession>
<feature type="chain" id="PRO_5024976881" evidence="3">
    <location>
        <begin position="19"/>
        <end position="231"/>
    </location>
</feature>
<organism evidence="5 6">
    <name type="scientific">Aspergillus leporis</name>
    <dbReference type="NCBI Taxonomy" id="41062"/>
    <lineage>
        <taxon>Eukaryota</taxon>
        <taxon>Fungi</taxon>
        <taxon>Dikarya</taxon>
        <taxon>Ascomycota</taxon>
        <taxon>Pezizomycotina</taxon>
        <taxon>Eurotiomycetes</taxon>
        <taxon>Eurotiomycetidae</taxon>
        <taxon>Eurotiales</taxon>
        <taxon>Aspergillaceae</taxon>
        <taxon>Aspergillus</taxon>
        <taxon>Aspergillus subgen. Circumdati</taxon>
    </lineage>
</organism>
<name>A0A5N5WZV6_9EURO</name>
<gene>
    <name evidence="5" type="ORF">BDV29DRAFT_157179</name>
</gene>
<dbReference type="PANTHER" id="PTHR35185">
    <property type="entry name" value="SERINE/THREONINE-RICH PROTEIN ADG2-RELATED"/>
    <property type="match status" value="1"/>
</dbReference>
<feature type="domain" description="Yeast cell wall synthesis Kre9/Knh1-like N-terminal" evidence="4">
    <location>
        <begin position="23"/>
        <end position="114"/>
    </location>
</feature>
<sequence>MRLFQLASLVAYATFAIALTITTPQNGDKVDFSKPYEVKWTTVASDPDTFTLILFSSASPNNQKVVTKEAKSSDGSYTIDKLWDIKIGNGYQFNIISNSTHNTGILAQSQTFNVTKVADKPVTSKQDFTKPTITNSSSSSPSCTSTKVTTTSRPCIIHNTFSTSISSPSSRVPCSPPSSTAIPSSSINKATSATHSATQTVAAPTGSTAGSAALTIPAAGSLVLSLFALVL</sequence>
<dbReference type="InterPro" id="IPR052479">
    <property type="entry name" value="GPI-anchor_Adhesion_Reg"/>
</dbReference>
<proteinExistence type="predicted"/>
<evidence type="ECO:0000256" key="3">
    <source>
        <dbReference type="SAM" id="SignalP"/>
    </source>
</evidence>
<feature type="region of interest" description="Disordered" evidence="2">
    <location>
        <begin position="164"/>
        <end position="190"/>
    </location>
</feature>
<dbReference type="OrthoDB" id="5316007at2759"/>
<keyword evidence="6" id="KW-1185">Reference proteome</keyword>
<keyword evidence="1 3" id="KW-0732">Signal</keyword>
<dbReference type="Proteomes" id="UP000326565">
    <property type="component" value="Unassembled WGS sequence"/>
</dbReference>
<dbReference type="EMBL" id="ML732219">
    <property type="protein sequence ID" value="KAB8073889.1"/>
    <property type="molecule type" value="Genomic_DNA"/>
</dbReference>